<organism evidence="1 2">
    <name type="scientific">Neophaeococcomyces mojaviensis</name>
    <dbReference type="NCBI Taxonomy" id="3383035"/>
    <lineage>
        <taxon>Eukaryota</taxon>
        <taxon>Fungi</taxon>
        <taxon>Dikarya</taxon>
        <taxon>Ascomycota</taxon>
        <taxon>Pezizomycotina</taxon>
        <taxon>Eurotiomycetes</taxon>
        <taxon>Chaetothyriomycetidae</taxon>
        <taxon>Chaetothyriales</taxon>
        <taxon>Chaetothyriales incertae sedis</taxon>
        <taxon>Neophaeococcomyces</taxon>
    </lineage>
</organism>
<evidence type="ECO:0000313" key="2">
    <source>
        <dbReference type="Proteomes" id="UP001172386"/>
    </source>
</evidence>
<evidence type="ECO:0000313" key="1">
    <source>
        <dbReference type="EMBL" id="KAJ9664019.1"/>
    </source>
</evidence>
<protein>
    <submittedName>
        <fullName evidence="1">Uncharacterized protein</fullName>
    </submittedName>
</protein>
<proteinExistence type="predicted"/>
<dbReference type="Proteomes" id="UP001172386">
    <property type="component" value="Unassembled WGS sequence"/>
</dbReference>
<accession>A0ACC3AK67</accession>
<gene>
    <name evidence="1" type="ORF">H2198_000522</name>
</gene>
<sequence>MENLSDAQVLLLAAQLVATPELSRFRLLAAKRRDVLSREITFRVLLTYLPLESDAEVDQELDHVLRDIEDDFRNFSNLDTPYTDNDLAVPNASHAERSLADLVLEKVPPYDEQSNADLLSDFLIAWAHKLEAFGGINPSVFALIDSHAARHPALQLWADTYLRPLHKLQNDLYPEEATTLSLTDLESCHGSAGVALLLAFSAHSGTPANVARDLDEVVTPWVRGARPSKRRKLNTTVDKEKVAAGTTWHDVDNWLLTTSRKDYNTAAVAVEQWEGPRAESSSSATDAQHVDSENMLAYIRTVIAIIYTSDEHDDGSRISIKKSLLQRAARLAQLMPPDFELPLPNIPDSSSLRNATRADLLDNTLLHRENIMTRPSTDVIDFLHGVLSTQSLLDNLKIDSTTCSVASLALFESEERQKQELRNILNQIPKLTRSNISWRHVREQLLWLHTWSSFASHELSQPTAYLGRVTTEYLELQILDAMLAANEYDSIKTIYLTPDQLPISIETVEKHVITAIYHAYDNASNGNRTRGGVKRASDILKSFLPSFPSSPVFTHIEHLIKATHNLSFYQLTLQHGVPFQPVSIRISSDPLSLIGKVLDQNNKAYVQLDDLLSIARNLVLADLPMPTTSQDFAPGEDVPLERRLFDAEHRITYLAITAALADHDFDTAYSLITTRLTISHTKSSTPFADDTSWRAAYAAGNYRPQHTPSNLHDRIALLQKQMDLLSTALTLAPTSEPLPEILSTWRRCEEEVDSLKAQALSEERALDAASDGVLPGGFGPSDRDLDANETKRLLESRRAYNATAPSYEEEAPMGLFDVARGAANALRKNAFPLRGAAGKGVQVRDQPRANMEADVRSSTDSERPGSSDGQRVRKRDMISNAVTGTVVGGLSWMLGTQPVDRKQQGHE</sequence>
<reference evidence="1" key="1">
    <citation type="submission" date="2022-10" db="EMBL/GenBank/DDBJ databases">
        <title>Culturing micro-colonial fungi from biological soil crusts in the Mojave desert and describing Neophaeococcomyces mojavensis, and introducing the new genera and species Taxawa tesnikishii.</title>
        <authorList>
            <person name="Kurbessoian T."/>
            <person name="Stajich J.E."/>
        </authorList>
    </citation>
    <scope>NUCLEOTIDE SEQUENCE</scope>
    <source>
        <strain evidence="1">JES_112</strain>
    </source>
</reference>
<dbReference type="EMBL" id="JAPDRQ010000005">
    <property type="protein sequence ID" value="KAJ9664019.1"/>
    <property type="molecule type" value="Genomic_DNA"/>
</dbReference>
<name>A0ACC3AK67_9EURO</name>
<keyword evidence="2" id="KW-1185">Reference proteome</keyword>
<comment type="caution">
    <text evidence="1">The sequence shown here is derived from an EMBL/GenBank/DDBJ whole genome shotgun (WGS) entry which is preliminary data.</text>
</comment>